<dbReference type="GO" id="GO:0046872">
    <property type="term" value="F:metal ion binding"/>
    <property type="evidence" value="ECO:0007669"/>
    <property type="project" value="UniProtKB-KW"/>
</dbReference>
<dbReference type="PROSITE" id="PS51918">
    <property type="entry name" value="RADICAL_SAM"/>
    <property type="match status" value="1"/>
</dbReference>
<dbReference type="InterPro" id="IPR006638">
    <property type="entry name" value="Elp3/MiaA/NifB-like_rSAM"/>
</dbReference>
<evidence type="ECO:0000256" key="1">
    <source>
        <dbReference type="ARBA" id="ARBA00022723"/>
    </source>
</evidence>
<dbReference type="Proteomes" id="UP000095256">
    <property type="component" value="Unassembled WGS sequence"/>
</dbReference>
<dbReference type="SUPFAM" id="SSF102114">
    <property type="entry name" value="Radical SAM enzymes"/>
    <property type="match status" value="1"/>
</dbReference>
<dbReference type="InterPro" id="IPR058240">
    <property type="entry name" value="rSAM_sf"/>
</dbReference>
<evidence type="ECO:0000259" key="4">
    <source>
        <dbReference type="PROSITE" id="PS51918"/>
    </source>
</evidence>
<keyword evidence="2" id="KW-0408">Iron</keyword>
<name>A0A1E5KY88_9ENTE</name>
<dbReference type="CDD" id="cd01335">
    <property type="entry name" value="Radical_SAM"/>
    <property type="match status" value="1"/>
</dbReference>
<feature type="domain" description="Radical SAM core" evidence="4">
    <location>
        <begin position="19"/>
        <end position="247"/>
    </location>
</feature>
<gene>
    <name evidence="5" type="ORF">BCR26_11720</name>
</gene>
<sequence length="295" mass="33676">MEWIEAKSLLSKVSFNGDLWFGIDYIMNLYKGCNHRCIYCDSRSDKYFIESFDRVRGKKNSEGLLYFELKKHKTGVINFGAMSDAYNSEELREGLTRNALKKIAEFGYGISIETKSNQIIRDVGLIQKIQENHSASIKLSITTADDKLSRIIEPGVCVSSKRFEAIRKLSDAGIYTGVLLTPVLPYITDTVENIEAIVKKASESGASFIYAQFGMTMRRGQREHYFEALDHHFPGLKERYQRSYGDNYGCEAKNSKELAKAFVENCEKYGLLYKMEDIVKATPKKKTMEQLSLFS</sequence>
<keyword evidence="3" id="KW-0411">Iron-sulfur</keyword>
<dbReference type="SMART" id="SM00729">
    <property type="entry name" value="Elp3"/>
    <property type="match status" value="1"/>
</dbReference>
<protein>
    <submittedName>
        <fullName evidence="5">Radical SAM protein</fullName>
    </submittedName>
</protein>
<keyword evidence="1" id="KW-0479">Metal-binding</keyword>
<dbReference type="AlphaFoldDB" id="A0A1E5KY88"/>
<dbReference type="SFLD" id="SFLDS00029">
    <property type="entry name" value="Radical_SAM"/>
    <property type="match status" value="1"/>
</dbReference>
<reference evidence="5 6" key="1">
    <citation type="submission" date="2016-09" db="EMBL/GenBank/DDBJ databases">
        <authorList>
            <person name="Capua I."/>
            <person name="De Benedictis P."/>
            <person name="Joannis T."/>
            <person name="Lombin L.H."/>
            <person name="Cattoli G."/>
        </authorList>
    </citation>
    <scope>NUCLEOTIDE SEQUENCE [LARGE SCALE GENOMIC DNA]</scope>
    <source>
        <strain evidence="5 6">LMG 25899</strain>
    </source>
</reference>
<dbReference type="STRING" id="762845.BCR26_11720"/>
<evidence type="ECO:0000256" key="2">
    <source>
        <dbReference type="ARBA" id="ARBA00023004"/>
    </source>
</evidence>
<dbReference type="OrthoDB" id="9785699at2"/>
<evidence type="ECO:0000313" key="6">
    <source>
        <dbReference type="Proteomes" id="UP000095256"/>
    </source>
</evidence>
<dbReference type="PANTHER" id="PTHR43432">
    <property type="entry name" value="SLR0285 PROTEIN"/>
    <property type="match status" value="1"/>
</dbReference>
<dbReference type="InterPro" id="IPR040086">
    <property type="entry name" value="MJ0683-like"/>
</dbReference>
<proteinExistence type="predicted"/>
<dbReference type="EMBL" id="MIEK01000015">
    <property type="protein sequence ID" value="OEH82815.1"/>
    <property type="molecule type" value="Genomic_DNA"/>
</dbReference>
<keyword evidence="6" id="KW-1185">Reference proteome</keyword>
<comment type="caution">
    <text evidence="5">The sequence shown here is derived from an EMBL/GenBank/DDBJ whole genome shotgun (WGS) entry which is preliminary data.</text>
</comment>
<dbReference type="GO" id="GO:0003824">
    <property type="term" value="F:catalytic activity"/>
    <property type="evidence" value="ECO:0007669"/>
    <property type="project" value="InterPro"/>
</dbReference>
<dbReference type="InterPro" id="IPR007197">
    <property type="entry name" value="rSAM"/>
</dbReference>
<evidence type="ECO:0000313" key="5">
    <source>
        <dbReference type="EMBL" id="OEH82815.1"/>
    </source>
</evidence>
<organism evidence="5 6">
    <name type="scientific">Enterococcus rivorum</name>
    <dbReference type="NCBI Taxonomy" id="762845"/>
    <lineage>
        <taxon>Bacteria</taxon>
        <taxon>Bacillati</taxon>
        <taxon>Bacillota</taxon>
        <taxon>Bacilli</taxon>
        <taxon>Lactobacillales</taxon>
        <taxon>Enterococcaceae</taxon>
        <taxon>Enterococcus</taxon>
    </lineage>
</organism>
<dbReference type="PANTHER" id="PTHR43432:SF5">
    <property type="entry name" value="ELP3_MIAA_NIFB-LIKE RADICAL SAM CORE DOMAIN-CONTAINING PROTEIN"/>
    <property type="match status" value="1"/>
</dbReference>
<accession>A0A1E5KY88</accession>
<dbReference type="GO" id="GO:0051536">
    <property type="term" value="F:iron-sulfur cluster binding"/>
    <property type="evidence" value="ECO:0007669"/>
    <property type="project" value="UniProtKB-KW"/>
</dbReference>
<dbReference type="SFLD" id="SFLDG01084">
    <property type="entry name" value="Uncharacterised_Radical_SAM_Su"/>
    <property type="match status" value="1"/>
</dbReference>
<evidence type="ECO:0000256" key="3">
    <source>
        <dbReference type="ARBA" id="ARBA00023014"/>
    </source>
</evidence>
<dbReference type="Pfam" id="PF04055">
    <property type="entry name" value="Radical_SAM"/>
    <property type="match status" value="1"/>
</dbReference>
<dbReference type="Gene3D" id="3.80.30.30">
    <property type="match status" value="1"/>
</dbReference>